<feature type="transmembrane region" description="Helical" evidence="1">
    <location>
        <begin position="207"/>
        <end position="222"/>
    </location>
</feature>
<sequence>MMQHLISTLFIIEFLLVLFSLLQNLFNKGVNFKAGLSFALLFFVFIPVWIMILSGVLLLSEKDFYYTTVNHVVLKSNIDTSFVLIAFIFSIIVYLYIPSKINNKKQGANIFKPSIKYYLIIYIVGMLFVFIGSGLLEGGNWYQNRHHFFKSSGAIAVLVAFIINSAKVLVISSIVYKWIKGELNFFKFLFFVVSFAFLDMFFSGNRIYLFCTAIIIGLLLFKKYPKKTLISFPILVPSVFVLGYFASIFRHMRGPLFAEGLPTWNIFVESLKRAMLLEPPNFTYFFIGISESVNVNVMYDLFRGYNDFLYGATYLKPFVFYLPRSIWENKPQSITVLAADYLGGASLVTTVIGEMYMNFYLFGIIILPILLWYTDVLLTNALKSYGLMSNIVMFFFGILIFRMPFSDEFLVFVFLVIILKAFHYFKKFRFVIKSV</sequence>
<keyword evidence="3" id="KW-1185">Reference proteome</keyword>
<evidence type="ECO:0000313" key="3">
    <source>
        <dbReference type="Proteomes" id="UP001200022"/>
    </source>
</evidence>
<feature type="transmembrane region" description="Helical" evidence="1">
    <location>
        <begin position="359"/>
        <end position="378"/>
    </location>
</feature>
<keyword evidence="1" id="KW-1133">Transmembrane helix</keyword>
<comment type="caution">
    <text evidence="2">The sequence shown here is derived from an EMBL/GenBank/DDBJ whole genome shotgun (WGS) entry which is preliminary data.</text>
</comment>
<dbReference type="Proteomes" id="UP001200022">
    <property type="component" value="Unassembled WGS sequence"/>
</dbReference>
<name>A0ABS9IG55_9FLAO</name>
<feature type="transmembrane region" description="Helical" evidence="1">
    <location>
        <begin position="409"/>
        <end position="425"/>
    </location>
</feature>
<feature type="transmembrane region" description="Helical" evidence="1">
    <location>
        <begin position="38"/>
        <end position="60"/>
    </location>
</feature>
<dbReference type="RefSeq" id="WP_379840483.1">
    <property type="nucleotide sequence ID" value="NZ_JBHTJE010000017.1"/>
</dbReference>
<keyword evidence="1" id="KW-0472">Membrane</keyword>
<proteinExistence type="predicted"/>
<accession>A0ABS9IG55</accession>
<feature type="transmembrane region" description="Helical" evidence="1">
    <location>
        <begin position="6"/>
        <end position="26"/>
    </location>
</feature>
<feature type="transmembrane region" description="Helical" evidence="1">
    <location>
        <begin position="183"/>
        <end position="201"/>
    </location>
</feature>
<feature type="transmembrane region" description="Helical" evidence="1">
    <location>
        <begin position="155"/>
        <end position="176"/>
    </location>
</feature>
<protein>
    <submittedName>
        <fullName evidence="2">Oligosaccharide repeat unit polymerase</fullName>
    </submittedName>
</protein>
<evidence type="ECO:0000256" key="1">
    <source>
        <dbReference type="SAM" id="Phobius"/>
    </source>
</evidence>
<feature type="transmembrane region" description="Helical" evidence="1">
    <location>
        <begin position="229"/>
        <end position="249"/>
    </location>
</feature>
<dbReference type="EMBL" id="JAKKDV010000001">
    <property type="protein sequence ID" value="MCF7559605.1"/>
    <property type="molecule type" value="Genomic_DNA"/>
</dbReference>
<feature type="transmembrane region" description="Helical" evidence="1">
    <location>
        <begin position="117"/>
        <end position="135"/>
    </location>
</feature>
<feature type="transmembrane region" description="Helical" evidence="1">
    <location>
        <begin position="80"/>
        <end position="97"/>
    </location>
</feature>
<organism evidence="2 3">
    <name type="scientific">Flaviramulus multivorans</name>
    <dbReference type="NCBI Taxonomy" id="1304750"/>
    <lineage>
        <taxon>Bacteria</taxon>
        <taxon>Pseudomonadati</taxon>
        <taxon>Bacteroidota</taxon>
        <taxon>Flavobacteriia</taxon>
        <taxon>Flavobacteriales</taxon>
        <taxon>Flavobacteriaceae</taxon>
        <taxon>Flaviramulus</taxon>
    </lineage>
</organism>
<gene>
    <name evidence="2" type="ORF">L3X39_03075</name>
</gene>
<reference evidence="2 3" key="1">
    <citation type="submission" date="2022-01" db="EMBL/GenBank/DDBJ databases">
        <title>Draft genome sequence of Sabulilitoribacter multivorans KCTC 32326.</title>
        <authorList>
            <person name="Oh J.-S."/>
        </authorList>
    </citation>
    <scope>NUCLEOTIDE SEQUENCE [LARGE SCALE GENOMIC DNA]</scope>
    <source>
        <strain evidence="2 3">M-M16</strain>
    </source>
</reference>
<evidence type="ECO:0000313" key="2">
    <source>
        <dbReference type="EMBL" id="MCF7559605.1"/>
    </source>
</evidence>
<keyword evidence="1" id="KW-0812">Transmembrane</keyword>
<feature type="transmembrane region" description="Helical" evidence="1">
    <location>
        <begin position="385"/>
        <end position="403"/>
    </location>
</feature>